<evidence type="ECO:0000313" key="6">
    <source>
        <dbReference type="Proteomes" id="UP000045039"/>
    </source>
</evidence>
<reference evidence="4 8" key="3">
    <citation type="submission" date="2017-08" db="EMBL/GenBank/DDBJ databases">
        <authorList>
            <person name="Feschi L."/>
            <person name="Jeukens J."/>
            <person name="Emond-Rheault J.-G."/>
            <person name="Kukavica-Ibrulj I."/>
            <person name="Boyle B."/>
            <person name="Levesque R.C."/>
        </authorList>
    </citation>
    <scope>NUCLEOTIDE SEQUENCE [LARGE SCALE GENOMIC DNA]</scope>
    <source>
        <strain evidence="4 8">PA-W36</strain>
    </source>
</reference>
<evidence type="ECO:0000313" key="8">
    <source>
        <dbReference type="Proteomes" id="UP000284767"/>
    </source>
</evidence>
<dbReference type="EMBL" id="WXZT01000026">
    <property type="protein sequence ID" value="MZZ16363.1"/>
    <property type="molecule type" value="Genomic_DNA"/>
</dbReference>
<dbReference type="EMBL" id="NSNE01000022">
    <property type="protein sequence ID" value="RPM06652.1"/>
    <property type="molecule type" value="Genomic_DNA"/>
</dbReference>
<dbReference type="AlphaFoldDB" id="A0A069Q535"/>
<dbReference type="eggNOG" id="ENOG50316NJ">
    <property type="taxonomic scope" value="Bacteria"/>
</dbReference>
<evidence type="ECO:0000313" key="9">
    <source>
        <dbReference type="Proteomes" id="UP000644192"/>
    </source>
</evidence>
<dbReference type="Proteomes" id="UP000270834">
    <property type="component" value="Unassembled WGS sequence"/>
</dbReference>
<accession>A0A069Q535</accession>
<dbReference type="SMR" id="A0A069Q535"/>
<evidence type="ECO:0000313" key="5">
    <source>
        <dbReference type="EMBL" id="WOS76058.1"/>
    </source>
</evidence>
<dbReference type="Proteomes" id="UP000644192">
    <property type="component" value="Unassembled WGS sequence"/>
</dbReference>
<dbReference type="OMA" id="YDPGRWE"/>
<dbReference type="Proteomes" id="UP000045039">
    <property type="component" value="Unassembled WGS sequence"/>
</dbReference>
<dbReference type="EMBL" id="CVVU01000044">
    <property type="protein sequence ID" value="CRO20767.1"/>
    <property type="molecule type" value="Genomic_DNA"/>
</dbReference>
<reference evidence="6" key="2">
    <citation type="submission" date="2015-06" db="EMBL/GenBank/DDBJ databases">
        <authorList>
            <person name="Radhakrishnan Rajesh"/>
            <person name="Underwood Anthony"/>
            <person name="Al-Shahib Ali"/>
        </authorList>
    </citation>
    <scope>NUCLEOTIDE SEQUENCE [LARGE SCALE GENOMIC DNA]</scope>
    <source>
        <strain evidence="6">P19_London_7_VIM_2_05_10</strain>
    </source>
</reference>
<reference evidence="4 8" key="5">
    <citation type="submission" date="2019-01" db="EMBL/GenBank/DDBJ databases">
        <title>The Pseudomonas aeruginosa pan-genome provides new insights on its population structure, horizontal gene transfer and pathogenicity.</title>
        <authorList>
            <person name="Freschi L."/>
            <person name="Vincent A.T."/>
            <person name="Jeukens J."/>
            <person name="Emond-Rheault J.-G."/>
            <person name="Kukavica-Ibrulj I."/>
            <person name="Dupont M.-J."/>
            <person name="Charette S.J."/>
            <person name="Boyle B."/>
            <person name="Levesque R.C."/>
        </authorList>
    </citation>
    <scope>NUCLEOTIDE SEQUENCE [LARGE SCALE GENOMIC DNA]</scope>
    <source>
        <strain evidence="4 8">PA-W36</strain>
    </source>
</reference>
<dbReference type="Proteomes" id="UP001297540">
    <property type="component" value="Chromosome"/>
</dbReference>
<evidence type="ECO:0000313" key="1">
    <source>
        <dbReference type="EMBL" id="CRO20767.1"/>
    </source>
</evidence>
<reference evidence="2" key="6">
    <citation type="submission" date="2020-01" db="EMBL/GenBank/DDBJ databases">
        <title>Bacteria Cultured from War Wounds Associated with the Conflict in Eastern Ukraine.</title>
        <authorList>
            <person name="Snesrud E."/>
            <person name="Galac M.R."/>
            <person name="Mc Gann P."/>
            <person name="Valentine K."/>
            <person name="Viacheslav K."/>
        </authorList>
    </citation>
    <scope>NUCLEOTIDE SEQUENCE</scope>
    <source>
        <strain evidence="2">VNMU148</strain>
    </source>
</reference>
<gene>
    <name evidence="3" type="ORF">ALP65_02529</name>
    <name evidence="2" type="ORF">GUL26_29275</name>
    <name evidence="4" type="ORF">IPC1295_27915</name>
    <name evidence="5" type="ORF">L4V69_26635</name>
    <name evidence="1" type="ORF">PAERUG_P19_London_7_VIM_2_05_10_01067</name>
</gene>
<evidence type="ECO:0000313" key="7">
    <source>
        <dbReference type="Proteomes" id="UP000270834"/>
    </source>
</evidence>
<dbReference type="Proteomes" id="UP000284767">
    <property type="component" value="Unassembled WGS sequence"/>
</dbReference>
<dbReference type="KEGG" id="paeb:NCGM1900_1797"/>
<reference evidence="3 7" key="4">
    <citation type="submission" date="2018-08" db="EMBL/GenBank/DDBJ databases">
        <title>Recombination of ecologically and evolutionarily significant loci maintains genetic cohesion in the Pseudomonas syringae species complex.</title>
        <authorList>
            <person name="Dillon M."/>
            <person name="Thakur S."/>
            <person name="Almeida R.N.D."/>
            <person name="Weir B.S."/>
            <person name="Guttman D.S."/>
        </authorList>
    </citation>
    <scope>NUCLEOTIDE SEQUENCE [LARGE SCALE GENOMIC DNA]</scope>
    <source>
        <strain evidence="3 7">ICMP 7846</strain>
    </source>
</reference>
<dbReference type="EMBL" id="RBSQ01000714">
    <property type="protein sequence ID" value="RMS53644.1"/>
    <property type="molecule type" value="Genomic_DNA"/>
</dbReference>
<accession>A0A1S1C7B4</accession>
<organism evidence="2 9">
    <name type="scientific">Pseudomonas aeruginosa</name>
    <dbReference type="NCBI Taxonomy" id="287"/>
    <lineage>
        <taxon>Bacteria</taxon>
        <taxon>Pseudomonadati</taxon>
        <taxon>Pseudomonadota</taxon>
        <taxon>Gammaproteobacteria</taxon>
        <taxon>Pseudomonadales</taxon>
        <taxon>Pseudomonadaceae</taxon>
        <taxon>Pseudomonas</taxon>
    </lineage>
</organism>
<sequence length="104" mass="12257">MLNVEQLKRSVNRMELDDIRQAVDELQMDGLVTDGKTPFTRVHFNTCFAEIEALFQRAGFHRPLDVVGYQGEIYALYDPSRWEAVEVLRWLKEYREESRHLTPA</sequence>
<reference evidence="5" key="7">
    <citation type="submission" date="2023-06" db="EMBL/GenBank/DDBJ databases">
        <authorList>
            <consortium name="Clinical and Environmental Microbiology Branch: Whole genome sequencing antimicrobial resistance pathogens in the healthcare setting"/>
        </authorList>
    </citation>
    <scope>NUCLEOTIDE SEQUENCE</scope>
    <source>
        <strain evidence="5">2021CK-01020</strain>
    </source>
</reference>
<evidence type="ECO:0000313" key="3">
    <source>
        <dbReference type="EMBL" id="RMS53644.1"/>
    </source>
</evidence>
<evidence type="ECO:0000313" key="2">
    <source>
        <dbReference type="EMBL" id="MZZ16363.1"/>
    </source>
</evidence>
<dbReference type="EMBL" id="CP136986">
    <property type="protein sequence ID" value="WOS76058.1"/>
    <property type="molecule type" value="Genomic_DNA"/>
</dbReference>
<dbReference type="RefSeq" id="WP_003086015.1">
    <property type="nucleotide sequence ID" value="NZ_AP014622.1"/>
</dbReference>
<evidence type="ECO:0000313" key="4">
    <source>
        <dbReference type="EMBL" id="RPM06652.1"/>
    </source>
</evidence>
<reference evidence="1" key="1">
    <citation type="submission" date="2015-06" db="EMBL/GenBank/DDBJ databases">
        <authorList>
            <person name="Radhakrishnan R."/>
            <person name="Underwood A."/>
            <person name="Al-Shahib A."/>
        </authorList>
    </citation>
    <scope>NUCLEOTIDE SEQUENCE</scope>
    <source>
        <strain evidence="1">P19_London_7_VIM_2_05_10</strain>
    </source>
</reference>
<protein>
    <submittedName>
        <fullName evidence="2">Transcriptional regulator</fullName>
    </submittedName>
</protein>
<name>A0A069Q535_PSEAI</name>
<proteinExistence type="predicted"/>
<reference evidence="5" key="8">
    <citation type="submission" date="2023-10" db="EMBL/GenBank/DDBJ databases">
        <title>Pathogen: clinical or host-associated sample.</title>
        <authorList>
            <person name="Hergert J."/>
            <person name="Casey R."/>
            <person name="Wagner J."/>
            <person name="Young E.L."/>
            <person name="Oakeson K.F."/>
        </authorList>
    </citation>
    <scope>NUCLEOTIDE SEQUENCE</scope>
    <source>
        <strain evidence="5">2021CK-01020</strain>
    </source>
</reference>